<keyword evidence="3" id="KW-1133">Transmembrane helix</keyword>
<dbReference type="GO" id="GO:0008081">
    <property type="term" value="F:phosphoric diester hydrolase activity"/>
    <property type="evidence" value="ECO:0007669"/>
    <property type="project" value="InterPro"/>
</dbReference>
<dbReference type="InterPro" id="IPR051236">
    <property type="entry name" value="HAT_RTT109-like"/>
</dbReference>
<evidence type="ECO:0000313" key="5">
    <source>
        <dbReference type="Proteomes" id="UP001215712"/>
    </source>
</evidence>
<gene>
    <name evidence="4" type="ORF">N7493_009446</name>
</gene>
<dbReference type="GO" id="GO:0006629">
    <property type="term" value="P:lipid metabolic process"/>
    <property type="evidence" value="ECO:0007669"/>
    <property type="project" value="InterPro"/>
</dbReference>
<keyword evidence="5" id="KW-1185">Reference proteome</keyword>
<comment type="similarity">
    <text evidence="1">Belongs to the AIM6 family.</text>
</comment>
<protein>
    <recommendedName>
        <fullName evidence="2">Altered inheritance of mitochondria protein 6</fullName>
    </recommendedName>
</protein>
<accession>A0AAD6MS77</accession>
<name>A0AAD6MS77_9EURO</name>
<dbReference type="PANTHER" id="PTHR31571">
    <property type="entry name" value="ALTERED INHERITANCE OF MITOCHONDRIA PROTEIN 6"/>
    <property type="match status" value="1"/>
</dbReference>
<organism evidence="4 5">
    <name type="scientific">Penicillium malachiteum</name>
    <dbReference type="NCBI Taxonomy" id="1324776"/>
    <lineage>
        <taxon>Eukaryota</taxon>
        <taxon>Fungi</taxon>
        <taxon>Dikarya</taxon>
        <taxon>Ascomycota</taxon>
        <taxon>Pezizomycotina</taxon>
        <taxon>Eurotiomycetes</taxon>
        <taxon>Eurotiomycetidae</taxon>
        <taxon>Eurotiales</taxon>
        <taxon>Aspergillaceae</taxon>
        <taxon>Penicillium</taxon>
    </lineage>
</organism>
<comment type="caution">
    <text evidence="4">The sequence shown here is derived from an EMBL/GenBank/DDBJ whole genome shotgun (WGS) entry which is preliminary data.</text>
</comment>
<keyword evidence="3" id="KW-0472">Membrane</keyword>
<dbReference type="PANTHER" id="PTHR31571:SF1">
    <property type="entry name" value="ALTERED INHERITANCE OF MITOCHONDRIA PROTEIN 6"/>
    <property type="match status" value="1"/>
</dbReference>
<dbReference type="EMBL" id="JAQJAN010000017">
    <property type="protein sequence ID" value="KAJ5709854.1"/>
    <property type="molecule type" value="Genomic_DNA"/>
</dbReference>
<dbReference type="SUPFAM" id="SSF51695">
    <property type="entry name" value="PLC-like phosphodiesterases"/>
    <property type="match status" value="1"/>
</dbReference>
<feature type="transmembrane region" description="Helical" evidence="3">
    <location>
        <begin position="89"/>
        <end position="113"/>
    </location>
</feature>
<sequence length="434" mass="49769">MSNQVPYSSRPSAWVPLQSISTDNSLPSYADHRNDQFELDEESFPAMKYSRISDPSLPLWQDSSADSDTRRSRSRTRRIRVCRVLKRPFWILFAIFGFAAFITLSLDIILSFFAETRDRHIFPGHPPSSFSSWTTHGVNPVPCHSHNDYWRRIPLYSALSAGCTSVEADIWPEEEELRVGHSRRTILEGQTLRSLYLDPLFKMLDGHNPLPANVSDVSESGNTAYNEIVGIFANDPTQTLVLLIDFKSEPEKSWSLLMEQLEPLRQRGFLSHFQGRHFFNRPITVVATGDAPFHLLVENSTRRDVFYDAPLDKLSHSPDPDPYGKSSDSSQVQAQGDGFLYDAENSYYASVDFHRTIGPLTLGSFSEDQLIRLRSQIHAAHSRGLKVRYWGTPKWPAGLRNYVWRVLVSEDVDVLNVDDLYGATRQDWRLKWWR</sequence>
<keyword evidence="3" id="KW-0812">Transmembrane</keyword>
<proteinExistence type="inferred from homology"/>
<evidence type="ECO:0000313" key="4">
    <source>
        <dbReference type="EMBL" id="KAJ5709854.1"/>
    </source>
</evidence>
<reference evidence="4" key="1">
    <citation type="journal article" date="2023" name="IMA Fungus">
        <title>Comparative genomic study of the Penicillium genus elucidates a diverse pangenome and 15 lateral gene transfer events.</title>
        <authorList>
            <person name="Petersen C."/>
            <person name="Sorensen T."/>
            <person name="Nielsen M.R."/>
            <person name="Sondergaard T.E."/>
            <person name="Sorensen J.L."/>
            <person name="Fitzpatrick D.A."/>
            <person name="Frisvad J.C."/>
            <person name="Nielsen K.L."/>
        </authorList>
    </citation>
    <scope>NUCLEOTIDE SEQUENCE</scope>
    <source>
        <strain evidence="4">IBT 17514</strain>
    </source>
</reference>
<dbReference type="Proteomes" id="UP001215712">
    <property type="component" value="Unassembled WGS sequence"/>
</dbReference>
<evidence type="ECO:0000256" key="1">
    <source>
        <dbReference type="ARBA" id="ARBA00008858"/>
    </source>
</evidence>
<evidence type="ECO:0000256" key="2">
    <source>
        <dbReference type="ARBA" id="ARBA00014286"/>
    </source>
</evidence>
<dbReference type="AlphaFoldDB" id="A0AAD6MS77"/>
<reference evidence="4" key="2">
    <citation type="submission" date="2023-01" db="EMBL/GenBank/DDBJ databases">
        <authorList>
            <person name="Petersen C."/>
        </authorList>
    </citation>
    <scope>NUCLEOTIDE SEQUENCE</scope>
    <source>
        <strain evidence="4">IBT 17514</strain>
    </source>
</reference>
<dbReference type="InterPro" id="IPR017946">
    <property type="entry name" value="PLC-like_Pdiesterase_TIM-brl"/>
</dbReference>
<evidence type="ECO:0000256" key="3">
    <source>
        <dbReference type="SAM" id="Phobius"/>
    </source>
</evidence>